<gene>
    <name evidence="3" type="ORF">GTP90_34155</name>
</gene>
<dbReference type="PANTHER" id="PTHR37957:SF1">
    <property type="entry name" value="PHYTASE-LIKE DOMAIN-CONTAINING PROTEIN"/>
    <property type="match status" value="1"/>
</dbReference>
<dbReference type="InterPro" id="IPR027372">
    <property type="entry name" value="Phytase-like_dom"/>
</dbReference>
<dbReference type="PANTHER" id="PTHR37957">
    <property type="entry name" value="BLR7070 PROTEIN"/>
    <property type="match status" value="1"/>
</dbReference>
<comment type="caution">
    <text evidence="3">The sequence shown here is derived from an EMBL/GenBank/DDBJ whole genome shotgun (WGS) entry which is preliminary data.</text>
</comment>
<reference evidence="3" key="1">
    <citation type="submission" date="2019-12" db="EMBL/GenBank/DDBJ databases">
        <title>Novel species isolated from a subtropical stream in China.</title>
        <authorList>
            <person name="Lu H."/>
        </authorList>
    </citation>
    <scope>NUCLEOTIDE SEQUENCE [LARGE SCALE GENOMIC DNA]</scope>
    <source>
        <strain evidence="3">FT81W</strain>
    </source>
</reference>
<evidence type="ECO:0000313" key="4">
    <source>
        <dbReference type="Proteomes" id="UP000447355"/>
    </source>
</evidence>
<dbReference type="Proteomes" id="UP000447355">
    <property type="component" value="Unassembled WGS sequence"/>
</dbReference>
<feature type="domain" description="Phytase-like" evidence="2">
    <location>
        <begin position="54"/>
        <end position="366"/>
    </location>
</feature>
<organism evidence="3 4">
    <name type="scientific">Duganella vulcania</name>
    <dbReference type="NCBI Taxonomy" id="2692166"/>
    <lineage>
        <taxon>Bacteria</taxon>
        <taxon>Pseudomonadati</taxon>
        <taxon>Pseudomonadota</taxon>
        <taxon>Betaproteobacteria</taxon>
        <taxon>Burkholderiales</taxon>
        <taxon>Oxalobacteraceae</taxon>
        <taxon>Telluria group</taxon>
        <taxon>Duganella</taxon>
    </lineage>
</organism>
<dbReference type="AlphaFoldDB" id="A0A845H085"/>
<sequence>MGRSGRGRAAGAMAALLAASLAACATPPATVAQAGVRLIGEQRIPHGQVFQDTVVGGLSGIDYDARSGGWIMVSDDRSEHGPARFYAARLDYDDSRFRALTLESVHVLRQPSGDRYPSPAQLPSQGGEVADIEAIRFDPLGDGVWYASEGHGTLGLPPFVRQAGADGACRATLALPAMFRLAPDHSSGPRNNLVFEGLTFAPDGRSLWLAMEAPLYQDGPVATPSHGAVSRVTQLDRSGKVLAQYAYPLDPVQGVPAPGRFADNGVSEILTVDARHLLVLERSGVQDADGQFNFHIRLYLAQLDGGTDVSGYPALAAAAYTPLRKRLLLNFDTLAVERVDNLEGMSWGPLLPNGHRSLVMVSDDDFGQGRLTQLLLFDVSLPPDR</sequence>
<keyword evidence="1" id="KW-0732">Signal</keyword>
<feature type="chain" id="PRO_5032272522" evidence="1">
    <location>
        <begin position="26"/>
        <end position="385"/>
    </location>
</feature>
<evidence type="ECO:0000313" key="3">
    <source>
        <dbReference type="EMBL" id="MYM98898.1"/>
    </source>
</evidence>
<protein>
    <submittedName>
        <fullName evidence="3">Esterase-like activity of phytase family protein</fullName>
    </submittedName>
</protein>
<accession>A0A845H085</accession>
<evidence type="ECO:0000256" key="1">
    <source>
        <dbReference type="SAM" id="SignalP"/>
    </source>
</evidence>
<evidence type="ECO:0000259" key="2">
    <source>
        <dbReference type="Pfam" id="PF13449"/>
    </source>
</evidence>
<dbReference type="SUPFAM" id="SSF63829">
    <property type="entry name" value="Calcium-dependent phosphotriesterase"/>
    <property type="match status" value="1"/>
</dbReference>
<dbReference type="EMBL" id="WWCX01000163">
    <property type="protein sequence ID" value="MYM98898.1"/>
    <property type="molecule type" value="Genomic_DNA"/>
</dbReference>
<dbReference type="Pfam" id="PF13449">
    <property type="entry name" value="Phytase-like"/>
    <property type="match status" value="1"/>
</dbReference>
<name>A0A845H085_9BURK</name>
<dbReference type="PROSITE" id="PS51257">
    <property type="entry name" value="PROKAR_LIPOPROTEIN"/>
    <property type="match status" value="1"/>
</dbReference>
<proteinExistence type="predicted"/>
<dbReference type="RefSeq" id="WP_161087680.1">
    <property type="nucleotide sequence ID" value="NZ_WWCX01000163.1"/>
</dbReference>
<feature type="signal peptide" evidence="1">
    <location>
        <begin position="1"/>
        <end position="25"/>
    </location>
</feature>